<dbReference type="RefSeq" id="WP_094846566.1">
    <property type="nucleotide sequence ID" value="NZ_NEVJ01000002.1"/>
</dbReference>
<reference evidence="2" key="1">
    <citation type="submission" date="2017-05" db="EMBL/GenBank/DDBJ databases">
        <title>Complete and WGS of Bordetella genogroups.</title>
        <authorList>
            <person name="Spilker T."/>
            <person name="Lipuma J."/>
        </authorList>
    </citation>
    <scope>NUCLEOTIDE SEQUENCE</scope>
    <source>
        <strain evidence="2">AU21707</strain>
    </source>
</reference>
<protein>
    <submittedName>
        <fullName evidence="2">Uncharacterized protein</fullName>
    </submittedName>
</protein>
<feature type="transmembrane region" description="Helical" evidence="1">
    <location>
        <begin position="14"/>
        <end position="33"/>
    </location>
</feature>
<keyword evidence="3" id="KW-1185">Reference proteome</keyword>
<dbReference type="EMBL" id="NEVJ01000002">
    <property type="protein sequence ID" value="OZI23592.1"/>
    <property type="molecule type" value="Genomic_DNA"/>
</dbReference>
<organism evidence="2 3">
    <name type="scientific">Bordetella genomosp. 9</name>
    <dbReference type="NCBI Taxonomy" id="1416803"/>
    <lineage>
        <taxon>Bacteria</taxon>
        <taxon>Pseudomonadati</taxon>
        <taxon>Pseudomonadota</taxon>
        <taxon>Betaproteobacteria</taxon>
        <taxon>Burkholderiales</taxon>
        <taxon>Alcaligenaceae</taxon>
        <taxon>Bordetella</taxon>
    </lineage>
</organism>
<keyword evidence="1" id="KW-0812">Transmembrane</keyword>
<dbReference type="AlphaFoldDB" id="A0A261RFZ4"/>
<keyword evidence="1" id="KW-1133">Transmembrane helix</keyword>
<accession>A0A261RFZ4</accession>
<evidence type="ECO:0000313" key="3">
    <source>
        <dbReference type="Proteomes" id="UP000216857"/>
    </source>
</evidence>
<dbReference type="Proteomes" id="UP000216857">
    <property type="component" value="Unassembled WGS sequence"/>
</dbReference>
<keyword evidence="1" id="KW-0472">Membrane</keyword>
<comment type="caution">
    <text evidence="2">The sequence shown here is derived from an EMBL/GenBank/DDBJ whole genome shotgun (WGS) entry which is preliminary data.</text>
</comment>
<name>A0A261RFZ4_9BORD</name>
<sequence length="180" mass="19532">MTAFETAIQVSGAAANWASAIATGAASIIALWLGTADARRRANESRLMGDTVRALLELELHAVAVAAEKLPAALARIRSDPPGSRNDDGHIAFLRFTASRLLTPAAQANFAQLIHLGERESKLVAAIVGETVRLKRTLEDWTEHYANMDRRELVIDSIEERAVDIAQAIRLLPWAAKETA</sequence>
<gene>
    <name evidence="2" type="ORF">CAL26_09125</name>
</gene>
<evidence type="ECO:0000256" key="1">
    <source>
        <dbReference type="SAM" id="Phobius"/>
    </source>
</evidence>
<proteinExistence type="predicted"/>
<evidence type="ECO:0000313" key="2">
    <source>
        <dbReference type="EMBL" id="OZI23592.1"/>
    </source>
</evidence>